<accession>A0A9P1FTR3</accession>
<reference evidence="2" key="2">
    <citation type="submission" date="2024-04" db="EMBL/GenBank/DDBJ databases">
        <authorList>
            <person name="Chen Y."/>
            <person name="Shah S."/>
            <person name="Dougan E. K."/>
            <person name="Thang M."/>
            <person name="Chan C."/>
        </authorList>
    </citation>
    <scope>NUCLEOTIDE SEQUENCE [LARGE SCALE GENOMIC DNA]</scope>
</reference>
<evidence type="ECO:0000313" key="1">
    <source>
        <dbReference type="EMBL" id="CAI3988068.1"/>
    </source>
</evidence>
<proteinExistence type="predicted"/>
<evidence type="ECO:0000313" key="2">
    <source>
        <dbReference type="EMBL" id="CAL1141443.1"/>
    </source>
</evidence>
<keyword evidence="3" id="KW-1185">Reference proteome</keyword>
<evidence type="ECO:0000313" key="3">
    <source>
        <dbReference type="Proteomes" id="UP001152797"/>
    </source>
</evidence>
<dbReference type="EMBL" id="CAMXCT010001227">
    <property type="protein sequence ID" value="CAI3988068.1"/>
    <property type="molecule type" value="Genomic_DNA"/>
</dbReference>
<dbReference type="EMBL" id="CAMXCT030001227">
    <property type="protein sequence ID" value="CAL4775380.1"/>
    <property type="molecule type" value="Genomic_DNA"/>
</dbReference>
<organism evidence="1">
    <name type="scientific">Cladocopium goreaui</name>
    <dbReference type="NCBI Taxonomy" id="2562237"/>
    <lineage>
        <taxon>Eukaryota</taxon>
        <taxon>Sar</taxon>
        <taxon>Alveolata</taxon>
        <taxon>Dinophyceae</taxon>
        <taxon>Suessiales</taxon>
        <taxon>Symbiodiniaceae</taxon>
        <taxon>Cladocopium</taxon>
    </lineage>
</organism>
<dbReference type="Proteomes" id="UP001152797">
    <property type="component" value="Unassembled WGS sequence"/>
</dbReference>
<comment type="caution">
    <text evidence="1">The sequence shown here is derived from an EMBL/GenBank/DDBJ whole genome shotgun (WGS) entry which is preliminary data.</text>
</comment>
<sequence length="1066" mass="117764">MSPHQSGAPTTVEILFCGPASMYEKSLLEGGGTGSHQSGDDTCLDVHAKWLKLGNRWLEEFPWLDRKRDGSGRVVLAFCKACKLYGDFHAEFRTCKSLQKSHFEEHSKTKRHQAAVSNPDIRLGIVAPPVPVFVEALQLVRQGKAGGPQGTKTLKREKLLKAKLCLAEALRIQSRLRLLDCNCLTLHSDASKGRLVLRGQGCGAELKPVHVLLGCKKLEEFDAQGIVKCILSMLVEFCTPFLRVDWFQDAKHQEAMGSAACPVQEAPELTVQRNPTSVPGSCPDLDKHLLKHVLQMVEVFNADAAADEQLAGQLLASDVSAIVDAATFGARPGDGVIEAMEVATASFKQVFPNLKVINRDKPHGARRIVSRTFKCDPVLNNLVDKVFMSSDSIVQQIHFSDVVRHVYAQNVRAMQFTPLWKEMSEKFSAAKHRFDTWSMPFAKVYLTLEAVVRTAQLHEERKHEKVGQAGRTFLDLLSEETVVLMGMLADAGEENLQLTRRLDSERVTSGSLALLVQQFVMRLEVLFVNGAVKKTGYMAHVLKVLETPKNPKTLCVDKVVKRLGGLLRQQLAVIVCNCLTIQFLGEKMIADKIQKLSQLLELDEDSFAEQFADFHPIAQHKFESAGLEPLMAWKAALSLALKDSNLRNHHPQGELRKALTRAFGWGCSTSGVEQAFSGIRALTNSKGSMTEIALRDEVFLLSAQHFSQAEDEELVRAAAVLWAKFFGPVKTTGSDSTMRSVAASRAWQKRRKDEVDRTLQVFRKRRAAAVAAEVNAAEPSAFQCPCDEHWTEKHEAEAQLQKKRCRERALDTAAGKGLTAEELQQEIGHDPGQAVAAHKAARIEKVTRYQAKKLKEAMQKEKALQSISAICRGKKIFLSAGKPATGNDALDRHMTSMSAMFESSPLKAEIFVINEIVHPPEELLWNAFLSGSFLLSAQAFCSGNGPAVKYINTMSIRRSVFCSSGFQSDFPGLVALVVARMADPDSKWKLLSDSHQFFAVLTRAEANQRAASELLAFVTETEIGSILSAFPEQKTVVDLRCKLLTRSSAVSFLAKVEFKKSGMCGS</sequence>
<dbReference type="AlphaFoldDB" id="A0A9P1FTR3"/>
<gene>
    <name evidence="1" type="ORF">C1SCF055_LOCUS15294</name>
</gene>
<reference evidence="1" key="1">
    <citation type="submission" date="2022-10" db="EMBL/GenBank/DDBJ databases">
        <authorList>
            <person name="Chen Y."/>
            <person name="Dougan E. K."/>
            <person name="Chan C."/>
            <person name="Rhodes N."/>
            <person name="Thang M."/>
        </authorList>
    </citation>
    <scope>NUCLEOTIDE SEQUENCE</scope>
</reference>
<dbReference type="EMBL" id="CAMXCT020001227">
    <property type="protein sequence ID" value="CAL1141443.1"/>
    <property type="molecule type" value="Genomic_DNA"/>
</dbReference>
<protein>
    <submittedName>
        <fullName evidence="1">Uncharacterized protein</fullName>
    </submittedName>
</protein>
<name>A0A9P1FTR3_9DINO</name>